<keyword evidence="6" id="KW-0406">Ion transport</keyword>
<dbReference type="AlphaFoldDB" id="A0A9W9UHN0"/>
<comment type="similarity">
    <text evidence="2">Belongs to the ATPase delta chain family.</text>
</comment>
<comment type="caution">
    <text evidence="10">The sequence shown here is derived from an EMBL/GenBank/DDBJ whole genome shotgun (WGS) entry which is preliminary data.</text>
</comment>
<dbReference type="InterPro" id="IPR020781">
    <property type="entry name" value="ATPase_OSCP/d_CS"/>
</dbReference>
<comment type="subcellular location">
    <subcellularLocation>
        <location evidence="1">Membrane</location>
    </subcellularLocation>
</comment>
<feature type="region of interest" description="Disordered" evidence="9">
    <location>
        <begin position="100"/>
        <end position="130"/>
    </location>
</feature>
<dbReference type="EMBL" id="JAPZBQ010000003">
    <property type="protein sequence ID" value="KAJ5339800.1"/>
    <property type="molecule type" value="Genomic_DNA"/>
</dbReference>
<dbReference type="Proteomes" id="UP001147695">
    <property type="component" value="Unassembled WGS sequence"/>
</dbReference>
<evidence type="ECO:0000256" key="8">
    <source>
        <dbReference type="ARBA" id="ARBA00023310"/>
    </source>
</evidence>
<evidence type="ECO:0000256" key="3">
    <source>
        <dbReference type="ARBA" id="ARBA00014723"/>
    </source>
</evidence>
<sequence>MMSARFARAGLRATQFSVARPAAVNGMRSYATAQEVRAPVALFGVDGTYATALVCTSIASVLHATLPTTPAIPVHPRPLLERDLPGLHCFLQVLCPRPDRPRHRFPRRDPEGRQEARQHPRRPPSLSNADKKSIVEELAKVAGADKAGIVQNFLETLAENNRLGSLNGVCEKFATLMGAHRGEIDLNITSAQELDAKTLTRLEKAVAKSEYSQGQKLKVVAKVDPALVGGLVVEIGGRTVDLSVSSKIAKMNKALTDAV</sequence>
<dbReference type="InterPro" id="IPR000711">
    <property type="entry name" value="ATPase_OSCP/dsu"/>
</dbReference>
<evidence type="ECO:0000256" key="7">
    <source>
        <dbReference type="ARBA" id="ARBA00023136"/>
    </source>
</evidence>
<proteinExistence type="inferred from homology"/>
<evidence type="ECO:0000256" key="6">
    <source>
        <dbReference type="ARBA" id="ARBA00023065"/>
    </source>
</evidence>
<dbReference type="Pfam" id="PF00213">
    <property type="entry name" value="OSCP"/>
    <property type="match status" value="1"/>
</dbReference>
<dbReference type="PANTHER" id="PTHR11910">
    <property type="entry name" value="ATP SYNTHASE DELTA CHAIN"/>
    <property type="match status" value="1"/>
</dbReference>
<evidence type="ECO:0000256" key="5">
    <source>
        <dbReference type="ARBA" id="ARBA00022781"/>
    </source>
</evidence>
<accession>A0A9W9UHN0</accession>
<dbReference type="GO" id="GO:0016020">
    <property type="term" value="C:membrane"/>
    <property type="evidence" value="ECO:0007669"/>
    <property type="project" value="UniProtKB-SubCell"/>
</dbReference>
<feature type="compositionally biased region" description="Basic and acidic residues" evidence="9">
    <location>
        <begin position="107"/>
        <end position="118"/>
    </location>
</feature>
<keyword evidence="4" id="KW-0813">Transport</keyword>
<reference evidence="10" key="1">
    <citation type="submission" date="2022-12" db="EMBL/GenBank/DDBJ databases">
        <authorList>
            <person name="Petersen C."/>
        </authorList>
    </citation>
    <scope>NUCLEOTIDE SEQUENCE</scope>
    <source>
        <strain evidence="10">IBT 35673</strain>
    </source>
</reference>
<dbReference type="InterPro" id="IPR026015">
    <property type="entry name" value="ATP_synth_OSCP/delta_N_sf"/>
</dbReference>
<evidence type="ECO:0000256" key="9">
    <source>
        <dbReference type="SAM" id="MobiDB-lite"/>
    </source>
</evidence>
<keyword evidence="5" id="KW-0375">Hydrogen ion transport</keyword>
<dbReference type="GO" id="GO:0046933">
    <property type="term" value="F:proton-transporting ATP synthase activity, rotational mechanism"/>
    <property type="evidence" value="ECO:0007669"/>
    <property type="project" value="InterPro"/>
</dbReference>
<dbReference type="PROSITE" id="PS00389">
    <property type="entry name" value="ATPASE_DELTA"/>
    <property type="match status" value="1"/>
</dbReference>
<dbReference type="HAMAP" id="MF_01416">
    <property type="entry name" value="ATP_synth_delta_bact"/>
    <property type="match status" value="1"/>
</dbReference>
<dbReference type="NCBIfam" id="TIGR01145">
    <property type="entry name" value="ATP_synt_delta"/>
    <property type="match status" value="1"/>
</dbReference>
<evidence type="ECO:0000256" key="1">
    <source>
        <dbReference type="ARBA" id="ARBA00004370"/>
    </source>
</evidence>
<dbReference type="SUPFAM" id="SSF47928">
    <property type="entry name" value="N-terminal domain of the delta subunit of the F1F0-ATP synthase"/>
    <property type="match status" value="1"/>
</dbReference>
<evidence type="ECO:0000313" key="11">
    <source>
        <dbReference type="Proteomes" id="UP001147695"/>
    </source>
</evidence>
<evidence type="ECO:0000256" key="4">
    <source>
        <dbReference type="ARBA" id="ARBA00022448"/>
    </source>
</evidence>
<dbReference type="Gene3D" id="1.10.520.20">
    <property type="entry name" value="N-terminal domain of the delta subunit of the F1F0-ATP synthase"/>
    <property type="match status" value="1"/>
</dbReference>
<reference evidence="10" key="2">
    <citation type="journal article" date="2023" name="IMA Fungus">
        <title>Comparative genomic study of the Penicillium genus elucidates a diverse pangenome and 15 lateral gene transfer events.</title>
        <authorList>
            <person name="Petersen C."/>
            <person name="Sorensen T."/>
            <person name="Nielsen M.R."/>
            <person name="Sondergaard T.E."/>
            <person name="Sorensen J.L."/>
            <person name="Fitzpatrick D.A."/>
            <person name="Frisvad J.C."/>
            <person name="Nielsen K.L."/>
        </authorList>
    </citation>
    <scope>NUCLEOTIDE SEQUENCE</scope>
    <source>
        <strain evidence="10">IBT 35673</strain>
    </source>
</reference>
<protein>
    <recommendedName>
        <fullName evidence="3">ATP synthase subunit 5, mitochondrial</fullName>
    </recommendedName>
</protein>
<organism evidence="10 11">
    <name type="scientific">Penicillium brevicompactum</name>
    <dbReference type="NCBI Taxonomy" id="5074"/>
    <lineage>
        <taxon>Eukaryota</taxon>
        <taxon>Fungi</taxon>
        <taxon>Dikarya</taxon>
        <taxon>Ascomycota</taxon>
        <taxon>Pezizomycotina</taxon>
        <taxon>Eurotiomycetes</taxon>
        <taxon>Eurotiomycetidae</taxon>
        <taxon>Eurotiales</taxon>
        <taxon>Aspergillaceae</taxon>
        <taxon>Penicillium</taxon>
    </lineage>
</organism>
<evidence type="ECO:0000256" key="2">
    <source>
        <dbReference type="ARBA" id="ARBA00007046"/>
    </source>
</evidence>
<keyword evidence="7" id="KW-0472">Membrane</keyword>
<dbReference type="PRINTS" id="PR00125">
    <property type="entry name" value="ATPASEDELTA"/>
</dbReference>
<evidence type="ECO:0000313" key="10">
    <source>
        <dbReference type="EMBL" id="KAJ5339800.1"/>
    </source>
</evidence>
<name>A0A9W9UHN0_PENBR</name>
<gene>
    <name evidence="10" type="ORF">N7452_006528</name>
</gene>
<keyword evidence="8" id="KW-0066">ATP synthesis</keyword>